<name>A0A1L9QUA1_9CYAN</name>
<dbReference type="PANTHER" id="PTHR46796">
    <property type="entry name" value="HTH-TYPE TRANSCRIPTIONAL ACTIVATOR RHAS-RELATED"/>
    <property type="match status" value="1"/>
</dbReference>
<dbReference type="InterPro" id="IPR050204">
    <property type="entry name" value="AraC_XylS_family_regulators"/>
</dbReference>
<evidence type="ECO:0000313" key="6">
    <source>
        <dbReference type="Proteomes" id="UP000183940"/>
    </source>
</evidence>
<dbReference type="Pfam" id="PF12833">
    <property type="entry name" value="HTH_18"/>
    <property type="match status" value="1"/>
</dbReference>
<dbReference type="GO" id="GO:0003700">
    <property type="term" value="F:DNA-binding transcription factor activity"/>
    <property type="evidence" value="ECO:0007669"/>
    <property type="project" value="InterPro"/>
</dbReference>
<comment type="caution">
    <text evidence="5">The sequence shown here is derived from an EMBL/GenBank/DDBJ whole genome shotgun (WGS) entry which is preliminary data.</text>
</comment>
<keyword evidence="1" id="KW-0805">Transcription regulation</keyword>
<dbReference type="InterPro" id="IPR020449">
    <property type="entry name" value="Tscrpt_reg_AraC-type_HTH"/>
</dbReference>
<dbReference type="PANTHER" id="PTHR46796:SF6">
    <property type="entry name" value="ARAC SUBFAMILY"/>
    <property type="match status" value="1"/>
</dbReference>
<sequence length="300" mass="33641">MPTMSASDLISIQQFIHQVPHTPAQNSELAGWQDITLLKFSLPPGGEVDVPGLAENILFMSLCPKIQYESRQDNYPKQRVLYQGDIAITPAGYSRHWRWLSLFSAANLFIPPSLIKECSQDLVKGDPDSVYLIEHKVLSIPFLSSVVTELLAELESGSPYARTYIDTLTHSLAMYLVMHHSSAKLRETTTLLKPDNAYVSCAIDFIQDNLGEDLRLAAIASACNVSINHLCLMFKQSVGQSVHQFVIEQRLERAKSLLKNSKKPLVDIAQETGFSNQAHFTNSFRKTHGIPPDQYRKKIN</sequence>
<gene>
    <name evidence="5" type="ORF">BI308_07465</name>
</gene>
<organism evidence="5 6">
    <name type="scientific">Roseofilum reptotaenium AO1-A</name>
    <dbReference type="NCBI Taxonomy" id="1925591"/>
    <lineage>
        <taxon>Bacteria</taxon>
        <taxon>Bacillati</taxon>
        <taxon>Cyanobacteriota</taxon>
        <taxon>Cyanophyceae</taxon>
        <taxon>Desertifilales</taxon>
        <taxon>Desertifilaceae</taxon>
        <taxon>Roseofilum</taxon>
    </lineage>
</organism>
<reference evidence="5" key="1">
    <citation type="submission" date="2016-10" db="EMBL/GenBank/DDBJ databases">
        <title>CRISPR-Cas defence system in Roseofilum reptotaenium: evidence of a bacteriophage-cyanobacterium arms race in the coral black band disease.</title>
        <authorList>
            <person name="Buerger P."/>
            <person name="Wood-Charlson E.M."/>
            <person name="Weynberg K.D."/>
            <person name="Willis B."/>
            <person name="Van Oppen M.J."/>
        </authorList>
    </citation>
    <scope>NUCLEOTIDE SEQUENCE [LARGE SCALE GENOMIC DNA]</scope>
    <source>
        <strain evidence="5">AO1-A</strain>
    </source>
</reference>
<proteinExistence type="predicted"/>
<dbReference type="InterPro" id="IPR009057">
    <property type="entry name" value="Homeodomain-like_sf"/>
</dbReference>
<dbReference type="GO" id="GO:0043565">
    <property type="term" value="F:sequence-specific DNA binding"/>
    <property type="evidence" value="ECO:0007669"/>
    <property type="project" value="InterPro"/>
</dbReference>
<dbReference type="InterPro" id="IPR018062">
    <property type="entry name" value="HTH_AraC-typ_CS"/>
</dbReference>
<dbReference type="PRINTS" id="PR00032">
    <property type="entry name" value="HTHARAC"/>
</dbReference>
<dbReference type="PROSITE" id="PS00041">
    <property type="entry name" value="HTH_ARAC_FAMILY_1"/>
    <property type="match status" value="1"/>
</dbReference>
<keyword evidence="3" id="KW-0804">Transcription</keyword>
<evidence type="ECO:0000256" key="1">
    <source>
        <dbReference type="ARBA" id="ARBA00023015"/>
    </source>
</evidence>
<dbReference type="AlphaFoldDB" id="A0A1L9QUA1"/>
<dbReference type="InterPro" id="IPR018060">
    <property type="entry name" value="HTH_AraC"/>
</dbReference>
<dbReference type="EMBL" id="MLAW01000009">
    <property type="protein sequence ID" value="OJJ26229.1"/>
    <property type="molecule type" value="Genomic_DNA"/>
</dbReference>
<protein>
    <recommendedName>
        <fullName evidence="4">HTH araC/xylS-type domain-containing protein</fullName>
    </recommendedName>
</protein>
<dbReference type="STRING" id="1925591.BI308_07465"/>
<keyword evidence="6" id="KW-1185">Reference proteome</keyword>
<evidence type="ECO:0000259" key="4">
    <source>
        <dbReference type="PROSITE" id="PS01124"/>
    </source>
</evidence>
<evidence type="ECO:0000313" key="5">
    <source>
        <dbReference type="EMBL" id="OJJ26229.1"/>
    </source>
</evidence>
<dbReference type="Proteomes" id="UP000183940">
    <property type="component" value="Unassembled WGS sequence"/>
</dbReference>
<evidence type="ECO:0000256" key="3">
    <source>
        <dbReference type="ARBA" id="ARBA00023163"/>
    </source>
</evidence>
<evidence type="ECO:0000256" key="2">
    <source>
        <dbReference type="ARBA" id="ARBA00023125"/>
    </source>
</evidence>
<keyword evidence="2" id="KW-0238">DNA-binding</keyword>
<dbReference type="PROSITE" id="PS01124">
    <property type="entry name" value="HTH_ARAC_FAMILY_2"/>
    <property type="match status" value="1"/>
</dbReference>
<dbReference type="Gene3D" id="1.10.10.60">
    <property type="entry name" value="Homeodomain-like"/>
    <property type="match status" value="2"/>
</dbReference>
<feature type="domain" description="HTH araC/xylS-type" evidence="4">
    <location>
        <begin position="200"/>
        <end position="298"/>
    </location>
</feature>
<accession>A0A1L9QUA1</accession>
<dbReference type="SUPFAM" id="SSF46689">
    <property type="entry name" value="Homeodomain-like"/>
    <property type="match status" value="2"/>
</dbReference>
<dbReference type="SMART" id="SM00342">
    <property type="entry name" value="HTH_ARAC"/>
    <property type="match status" value="1"/>
</dbReference>